<evidence type="ECO:0000256" key="1">
    <source>
        <dbReference type="SAM" id="MobiDB-lite"/>
    </source>
</evidence>
<keyword evidence="3" id="KW-1185">Reference proteome</keyword>
<evidence type="ECO:0000313" key="3">
    <source>
        <dbReference type="Proteomes" id="UP000053097"/>
    </source>
</evidence>
<reference evidence="2 3" key="1">
    <citation type="journal article" date="2014" name="Curr. Biol.">
        <title>The genome of the clonal raider ant Cerapachys biroi.</title>
        <authorList>
            <person name="Oxley P.R."/>
            <person name="Ji L."/>
            <person name="Fetter-Pruneda I."/>
            <person name="McKenzie S.K."/>
            <person name="Li C."/>
            <person name="Hu H."/>
            <person name="Zhang G."/>
            <person name="Kronauer D.J."/>
        </authorList>
    </citation>
    <scope>NUCLEOTIDE SEQUENCE [LARGE SCALE GENOMIC DNA]</scope>
</reference>
<proteinExistence type="predicted"/>
<dbReference type="AlphaFoldDB" id="A0A026W4D7"/>
<organism evidence="2 3">
    <name type="scientific">Ooceraea biroi</name>
    <name type="common">Clonal raider ant</name>
    <name type="synonym">Cerapachys biroi</name>
    <dbReference type="NCBI Taxonomy" id="2015173"/>
    <lineage>
        <taxon>Eukaryota</taxon>
        <taxon>Metazoa</taxon>
        <taxon>Ecdysozoa</taxon>
        <taxon>Arthropoda</taxon>
        <taxon>Hexapoda</taxon>
        <taxon>Insecta</taxon>
        <taxon>Pterygota</taxon>
        <taxon>Neoptera</taxon>
        <taxon>Endopterygota</taxon>
        <taxon>Hymenoptera</taxon>
        <taxon>Apocrita</taxon>
        <taxon>Aculeata</taxon>
        <taxon>Formicoidea</taxon>
        <taxon>Formicidae</taxon>
        <taxon>Dorylinae</taxon>
        <taxon>Ooceraea</taxon>
    </lineage>
</organism>
<sequence>MCEDPVMTATTTAMVVTTYRWLLQKVTRPPRTRAIRGGRCTLRNRPPEKLRGGSDLAPTFSRGCFRPLLA</sequence>
<evidence type="ECO:0000313" key="2">
    <source>
        <dbReference type="EMBL" id="EZA50917.1"/>
    </source>
</evidence>
<feature type="region of interest" description="Disordered" evidence="1">
    <location>
        <begin position="37"/>
        <end position="56"/>
    </location>
</feature>
<dbReference type="EMBL" id="KK107429">
    <property type="protein sequence ID" value="EZA50917.1"/>
    <property type="molecule type" value="Genomic_DNA"/>
</dbReference>
<dbReference type="Proteomes" id="UP000053097">
    <property type="component" value="Unassembled WGS sequence"/>
</dbReference>
<protein>
    <submittedName>
        <fullName evidence="2">Uncharacterized protein</fullName>
    </submittedName>
</protein>
<accession>A0A026W4D7</accession>
<name>A0A026W4D7_OOCBI</name>
<gene>
    <name evidence="2" type="ORF">X777_10545</name>
</gene>